<accession>A0A1C7MPC9</accession>
<proteinExistence type="predicted"/>
<evidence type="ECO:0000313" key="1">
    <source>
        <dbReference type="EMBL" id="OBZ76814.1"/>
    </source>
</evidence>
<comment type="caution">
    <text evidence="1">The sequence shown here is derived from an EMBL/GenBank/DDBJ whole genome shotgun (WGS) entry which is preliminary data.</text>
</comment>
<reference evidence="1 2" key="1">
    <citation type="submission" date="2016-03" db="EMBL/GenBank/DDBJ databases">
        <title>Whole genome sequencing of Grifola frondosa 9006-11.</title>
        <authorList>
            <person name="Min B."/>
            <person name="Park H."/>
            <person name="Kim J.-G."/>
            <person name="Cho H."/>
            <person name="Oh Y.-L."/>
            <person name="Kong W.-S."/>
            <person name="Choi I.-G."/>
        </authorList>
    </citation>
    <scope>NUCLEOTIDE SEQUENCE [LARGE SCALE GENOMIC DNA]</scope>
    <source>
        <strain evidence="1 2">9006-11</strain>
    </source>
</reference>
<keyword evidence="2" id="KW-1185">Reference proteome</keyword>
<sequence length="140" mass="15796">MCRYRHVRNVYVKCNHSVNLPVEEIKCDQTTCIFSPDHPPIAAGTHARHDVGNTINIRNSIRPTSMNTARLPDAWSSLRCCVAVGESLYDIVILYCLQNSSNVYSVKVITCCSDIRTMDFYAAQKLPPRELMRELIAHAA</sequence>
<dbReference type="OrthoDB" id="2748942at2759"/>
<evidence type="ECO:0000313" key="2">
    <source>
        <dbReference type="Proteomes" id="UP000092993"/>
    </source>
</evidence>
<dbReference type="AlphaFoldDB" id="A0A1C7MPC9"/>
<protein>
    <submittedName>
        <fullName evidence="1">Uncharacterized protein</fullName>
    </submittedName>
</protein>
<dbReference type="EMBL" id="LUGG01000003">
    <property type="protein sequence ID" value="OBZ76814.1"/>
    <property type="molecule type" value="Genomic_DNA"/>
</dbReference>
<gene>
    <name evidence="1" type="ORF">A0H81_03951</name>
</gene>
<organism evidence="1 2">
    <name type="scientific">Grifola frondosa</name>
    <name type="common">Maitake</name>
    <name type="synonym">Polyporus frondosus</name>
    <dbReference type="NCBI Taxonomy" id="5627"/>
    <lineage>
        <taxon>Eukaryota</taxon>
        <taxon>Fungi</taxon>
        <taxon>Dikarya</taxon>
        <taxon>Basidiomycota</taxon>
        <taxon>Agaricomycotina</taxon>
        <taxon>Agaricomycetes</taxon>
        <taxon>Polyporales</taxon>
        <taxon>Grifolaceae</taxon>
        <taxon>Grifola</taxon>
    </lineage>
</organism>
<dbReference type="Proteomes" id="UP000092993">
    <property type="component" value="Unassembled WGS sequence"/>
</dbReference>
<name>A0A1C7MPC9_GRIFR</name>